<evidence type="ECO:0000256" key="12">
    <source>
        <dbReference type="RuleBase" id="RU363018"/>
    </source>
</evidence>
<dbReference type="InterPro" id="IPR001441">
    <property type="entry name" value="UPP_synth-like"/>
</dbReference>
<sequence length="383" mass="44526">MLHLLGTHTLGSTVASWNEFKNCCKFMTMSIAELEKLRASSEWFPEKEYLAQRTWLQTTCARILSCGPIPKHVAFIMDGNRRFARKSSIERQEGHMEGFKKLAETLQWCLDLGITEVTVYAFSIENFKRSKEEVDGLMHLAREKFERLLEEKDEIMKHGVCIRVLGDLTLLPKDLQAVIADAMYLSRNNTRAILNVCMAYTARHEITNAFKELSWGVNKGLIKPSDISEEVMEKCFYTRHSPDPDLLVRTSGEVRLSDFLLWQSSYSVLAFVDVLWPEYSIWHFFSGILYYQRNHGQVQAAREVRDMQRQQAIHDSDRQEVMKILDEENKSPNQTEALPQRISEYARQREQRIKHFVETLEAKRTQKLLNMLPARTASDLTSH</sequence>
<organism evidence="13 14">
    <name type="scientific">Holothuria leucospilota</name>
    <name type="common">Black long sea cucumber</name>
    <name type="synonym">Mertensiothuria leucospilota</name>
    <dbReference type="NCBI Taxonomy" id="206669"/>
    <lineage>
        <taxon>Eukaryota</taxon>
        <taxon>Metazoa</taxon>
        <taxon>Echinodermata</taxon>
        <taxon>Eleutherozoa</taxon>
        <taxon>Echinozoa</taxon>
        <taxon>Holothuroidea</taxon>
        <taxon>Aspidochirotacea</taxon>
        <taxon>Aspidochirotida</taxon>
        <taxon>Holothuriidae</taxon>
        <taxon>Holothuria</taxon>
    </lineage>
</organism>
<evidence type="ECO:0000256" key="6">
    <source>
        <dbReference type="ARBA" id="ARBA00022824"/>
    </source>
</evidence>
<dbReference type="CDD" id="cd00475">
    <property type="entry name" value="Cis_IPPS"/>
    <property type="match status" value="1"/>
</dbReference>
<accession>A0A9Q0YUH2</accession>
<comment type="catalytic activity">
    <reaction evidence="9">
        <text>n isopentenyl diphosphate + (2E,6E)-farnesyl diphosphate = a di-trans,poly-cis-polyprenyl diphosphate + n diphosphate</text>
        <dbReference type="Rhea" id="RHEA:53008"/>
        <dbReference type="Rhea" id="RHEA-COMP:19494"/>
        <dbReference type="ChEBI" id="CHEBI:33019"/>
        <dbReference type="ChEBI" id="CHEBI:128769"/>
        <dbReference type="ChEBI" id="CHEBI:136960"/>
        <dbReference type="ChEBI" id="CHEBI:175763"/>
        <dbReference type="EC" id="2.5.1.87"/>
    </reaction>
</comment>
<evidence type="ECO:0000256" key="11">
    <source>
        <dbReference type="ARBA" id="ARBA00064670"/>
    </source>
</evidence>
<evidence type="ECO:0000256" key="1">
    <source>
        <dbReference type="ARBA" id="ARBA00001946"/>
    </source>
</evidence>
<evidence type="ECO:0000256" key="2">
    <source>
        <dbReference type="ARBA" id="ARBA00004406"/>
    </source>
</evidence>
<dbReference type="HAMAP" id="MF_01139">
    <property type="entry name" value="ISPT"/>
    <property type="match status" value="1"/>
</dbReference>
<evidence type="ECO:0000256" key="4">
    <source>
        <dbReference type="ARBA" id="ARBA00005432"/>
    </source>
</evidence>
<dbReference type="EMBL" id="JAIZAY010000016">
    <property type="protein sequence ID" value="KAJ8027106.1"/>
    <property type="molecule type" value="Genomic_DNA"/>
</dbReference>
<evidence type="ECO:0000256" key="9">
    <source>
        <dbReference type="ARBA" id="ARBA00047353"/>
    </source>
</evidence>
<comment type="cofactor">
    <cofactor evidence="1">
        <name>Mg(2+)</name>
        <dbReference type="ChEBI" id="CHEBI:18420"/>
    </cofactor>
</comment>
<dbReference type="Gene3D" id="3.40.1180.10">
    <property type="entry name" value="Decaprenyl diphosphate synthase-like"/>
    <property type="match status" value="1"/>
</dbReference>
<dbReference type="SUPFAM" id="SSF64005">
    <property type="entry name" value="Undecaprenyl diphosphate synthase"/>
    <property type="match status" value="1"/>
</dbReference>
<dbReference type="AlphaFoldDB" id="A0A9Q0YUH2"/>
<dbReference type="Pfam" id="PF01255">
    <property type="entry name" value="Prenyltransf"/>
    <property type="match status" value="1"/>
</dbReference>
<evidence type="ECO:0000256" key="7">
    <source>
        <dbReference type="ARBA" id="ARBA00022842"/>
    </source>
</evidence>
<gene>
    <name evidence="13" type="ORF">HOLleu_32152</name>
</gene>
<protein>
    <recommendedName>
        <fullName evidence="12">Alkyl transferase</fullName>
        <ecNumber evidence="12">2.5.1.-</ecNumber>
    </recommendedName>
</protein>
<evidence type="ECO:0000256" key="8">
    <source>
        <dbReference type="ARBA" id="ARBA00023136"/>
    </source>
</evidence>
<dbReference type="FunFam" id="3.40.1180.10:FF:000002">
    <property type="entry name" value="Alkyl transferase"/>
    <property type="match status" value="1"/>
</dbReference>
<comment type="function">
    <text evidence="10">With NUS1, forms the dehydrodolichyl diphosphate synthase (DDS) complex, an essential component of the dolichol monophosphate (Dol-P) biosynthetic machinery. Adds multiple copies of isopentenyl pyrophosphate (IPP) to farnesyl pyrophosphate (FPP) to produce dehydrodolichyl diphosphate (Dedol-PP), a precursor of dolichol which is utilized as a sugar carrier in protein glycosylation in the endoplasmic reticulum (ER).</text>
</comment>
<evidence type="ECO:0000256" key="5">
    <source>
        <dbReference type="ARBA" id="ARBA00022679"/>
    </source>
</evidence>
<dbReference type="GO" id="GO:0005789">
    <property type="term" value="C:endoplasmic reticulum membrane"/>
    <property type="evidence" value="ECO:0007669"/>
    <property type="project" value="UniProtKB-SubCell"/>
</dbReference>
<evidence type="ECO:0000313" key="14">
    <source>
        <dbReference type="Proteomes" id="UP001152320"/>
    </source>
</evidence>
<evidence type="ECO:0000256" key="3">
    <source>
        <dbReference type="ARBA" id="ARBA00004922"/>
    </source>
</evidence>
<dbReference type="OrthoDB" id="4173905at2759"/>
<comment type="similarity">
    <text evidence="4 12">Belongs to the UPP synthase family.</text>
</comment>
<dbReference type="PROSITE" id="PS01066">
    <property type="entry name" value="UPP_SYNTHASE"/>
    <property type="match status" value="1"/>
</dbReference>
<dbReference type="NCBIfam" id="TIGR00055">
    <property type="entry name" value="uppS"/>
    <property type="match status" value="1"/>
</dbReference>
<dbReference type="Proteomes" id="UP001152320">
    <property type="component" value="Chromosome 16"/>
</dbReference>
<name>A0A9Q0YUH2_HOLLE</name>
<dbReference type="GO" id="GO:0045547">
    <property type="term" value="F:ditrans,polycis-polyprenyl diphosphate synthase [(2E,6E)-farnesyl diphosphate specific] activity"/>
    <property type="evidence" value="ECO:0007669"/>
    <property type="project" value="UniProtKB-EC"/>
</dbReference>
<evidence type="ECO:0000313" key="13">
    <source>
        <dbReference type="EMBL" id="KAJ8027106.1"/>
    </source>
</evidence>
<comment type="subcellular location">
    <subcellularLocation>
        <location evidence="2">Endoplasmic reticulum membrane</location>
        <topology evidence="2">Peripheral membrane protein</topology>
    </subcellularLocation>
</comment>
<keyword evidence="8" id="KW-0472">Membrane</keyword>
<keyword evidence="14" id="KW-1185">Reference proteome</keyword>
<dbReference type="GO" id="GO:1904423">
    <property type="term" value="C:dehydrodolichyl diphosphate synthase complex"/>
    <property type="evidence" value="ECO:0007669"/>
    <property type="project" value="TreeGrafter"/>
</dbReference>
<dbReference type="EC" id="2.5.1.-" evidence="12"/>
<dbReference type="InterPro" id="IPR036424">
    <property type="entry name" value="UPP_synth-like_sf"/>
</dbReference>
<comment type="subunit">
    <text evidence="11">Forms an active dehydrodolichyl diphosphate synthase complex with NUS1.</text>
</comment>
<comment type="caution">
    <text evidence="13">The sequence shown here is derived from an EMBL/GenBank/DDBJ whole genome shotgun (WGS) entry which is preliminary data.</text>
</comment>
<comment type="pathway">
    <text evidence="3">Protein modification; protein glycosylation.</text>
</comment>
<keyword evidence="6" id="KW-0256">Endoplasmic reticulum</keyword>
<reference evidence="13" key="1">
    <citation type="submission" date="2021-10" db="EMBL/GenBank/DDBJ databases">
        <title>Tropical sea cucumber genome reveals ecological adaptation and Cuvierian tubules defense mechanism.</title>
        <authorList>
            <person name="Chen T."/>
        </authorList>
    </citation>
    <scope>NUCLEOTIDE SEQUENCE</scope>
    <source>
        <strain evidence="13">Nanhai2018</strain>
        <tissue evidence="13">Muscle</tissue>
    </source>
</reference>
<evidence type="ECO:0000256" key="10">
    <source>
        <dbReference type="ARBA" id="ARBA00058504"/>
    </source>
</evidence>
<dbReference type="PANTHER" id="PTHR10291:SF43">
    <property type="entry name" value="DEHYDRODOLICHYL DIPHOSPHATE SYNTHASE COMPLEX SUBUNIT DHDDS"/>
    <property type="match status" value="1"/>
</dbReference>
<proteinExistence type="inferred from homology"/>
<keyword evidence="7" id="KW-0460">Magnesium</keyword>
<dbReference type="InterPro" id="IPR018520">
    <property type="entry name" value="UPP_synth-like_CS"/>
</dbReference>
<dbReference type="GO" id="GO:0016094">
    <property type="term" value="P:polyprenol biosynthetic process"/>
    <property type="evidence" value="ECO:0007669"/>
    <property type="project" value="TreeGrafter"/>
</dbReference>
<dbReference type="PANTHER" id="PTHR10291">
    <property type="entry name" value="DEHYDRODOLICHYL DIPHOSPHATE SYNTHASE FAMILY MEMBER"/>
    <property type="match status" value="1"/>
</dbReference>
<keyword evidence="5 12" id="KW-0808">Transferase</keyword>